<dbReference type="SUPFAM" id="SSF47336">
    <property type="entry name" value="ACP-like"/>
    <property type="match status" value="1"/>
</dbReference>
<protein>
    <submittedName>
        <fullName evidence="1">Acyl carrier protein</fullName>
    </submittedName>
</protein>
<keyword evidence="2" id="KW-1185">Reference proteome</keyword>
<evidence type="ECO:0000313" key="1">
    <source>
        <dbReference type="EMBL" id="MDP9824608.1"/>
    </source>
</evidence>
<name>A0ABT9NW05_9ACTN</name>
<organism evidence="1 2">
    <name type="scientific">Kineosporia succinea</name>
    <dbReference type="NCBI Taxonomy" id="84632"/>
    <lineage>
        <taxon>Bacteria</taxon>
        <taxon>Bacillati</taxon>
        <taxon>Actinomycetota</taxon>
        <taxon>Actinomycetes</taxon>
        <taxon>Kineosporiales</taxon>
        <taxon>Kineosporiaceae</taxon>
        <taxon>Kineosporia</taxon>
    </lineage>
</organism>
<dbReference type="Proteomes" id="UP001235712">
    <property type="component" value="Unassembled WGS sequence"/>
</dbReference>
<accession>A0ABT9NW05</accession>
<proteinExistence type="predicted"/>
<dbReference type="RefSeq" id="WP_307237496.1">
    <property type="nucleotide sequence ID" value="NZ_JAUSQZ010000001.1"/>
</dbReference>
<evidence type="ECO:0000313" key="2">
    <source>
        <dbReference type="Proteomes" id="UP001235712"/>
    </source>
</evidence>
<dbReference type="InterPro" id="IPR036736">
    <property type="entry name" value="ACP-like_sf"/>
</dbReference>
<dbReference type="Gene3D" id="1.10.1200.10">
    <property type="entry name" value="ACP-like"/>
    <property type="match status" value="1"/>
</dbReference>
<sequence>MPDPVVVDLTVVELDSAVRAVVAQQLRLPTAELSPGAPVRLDLDEAERPQLLTAMGEVFDATFPDDFLDGVHTVADLSDAVRVSLRA</sequence>
<reference evidence="1 2" key="1">
    <citation type="submission" date="2023-07" db="EMBL/GenBank/DDBJ databases">
        <title>Sequencing the genomes of 1000 actinobacteria strains.</title>
        <authorList>
            <person name="Klenk H.-P."/>
        </authorList>
    </citation>
    <scope>NUCLEOTIDE SEQUENCE [LARGE SCALE GENOMIC DNA]</scope>
    <source>
        <strain evidence="1 2">DSM 44388</strain>
    </source>
</reference>
<dbReference type="EMBL" id="JAUSQZ010000001">
    <property type="protein sequence ID" value="MDP9824608.1"/>
    <property type="molecule type" value="Genomic_DNA"/>
</dbReference>
<gene>
    <name evidence="1" type="ORF">J2S57_000357</name>
</gene>
<comment type="caution">
    <text evidence="1">The sequence shown here is derived from an EMBL/GenBank/DDBJ whole genome shotgun (WGS) entry which is preliminary data.</text>
</comment>